<evidence type="ECO:0008006" key="4">
    <source>
        <dbReference type="Google" id="ProtNLM"/>
    </source>
</evidence>
<evidence type="ECO:0000256" key="1">
    <source>
        <dbReference type="SAM" id="Phobius"/>
    </source>
</evidence>
<evidence type="ECO:0000313" key="2">
    <source>
        <dbReference type="EMBL" id="PJE74618.1"/>
    </source>
</evidence>
<feature type="transmembrane region" description="Helical" evidence="1">
    <location>
        <begin position="186"/>
        <end position="208"/>
    </location>
</feature>
<dbReference type="InterPro" id="IPR008910">
    <property type="entry name" value="MSC_TM_helix"/>
</dbReference>
<name>A0A2M8LDD2_9BACT</name>
<gene>
    <name evidence="2" type="ORF">COV01_01130</name>
</gene>
<keyword evidence="1" id="KW-0472">Membrane</keyword>
<proteinExistence type="predicted"/>
<sequence>MVLQTWGGTITGAFQGIWAGFIAFVPNLVAAIVIFIIGWIVAAIIGRIVAQVVRAIKVDMALDRAGFGNVMKRAGFELNSGAFLGGLVKWFVIVAFLVASFEVLGLSQVNVFLQNVVLLYLPQVIVAVLILLVAVVIADAMQKVVVGSARAANVKSANFLGAVTKWSIWIFALLTALVQLGIAVGFIQTLFTGVIVALALGFGLSFGLGGQSAAAEYIAKMRQEISNHHHN</sequence>
<keyword evidence="1" id="KW-1133">Transmembrane helix</keyword>
<organism evidence="2 3">
    <name type="scientific">Candidatus Taylorbacteria bacterium CG10_big_fil_rev_8_21_14_0_10_41_48</name>
    <dbReference type="NCBI Taxonomy" id="1975024"/>
    <lineage>
        <taxon>Bacteria</taxon>
        <taxon>Candidatus Tayloriibacteriota</taxon>
    </lineage>
</organism>
<dbReference type="AlphaFoldDB" id="A0A2M8LDD2"/>
<reference evidence="3" key="1">
    <citation type="submission" date="2017-09" db="EMBL/GenBank/DDBJ databases">
        <title>Depth-based differentiation of microbial function through sediment-hosted aquifers and enrichment of novel symbionts in the deep terrestrial subsurface.</title>
        <authorList>
            <person name="Probst A.J."/>
            <person name="Ladd B."/>
            <person name="Jarett J.K."/>
            <person name="Geller-Mcgrath D.E."/>
            <person name="Sieber C.M.K."/>
            <person name="Emerson J.B."/>
            <person name="Anantharaman K."/>
            <person name="Thomas B.C."/>
            <person name="Malmstrom R."/>
            <person name="Stieglmeier M."/>
            <person name="Klingl A."/>
            <person name="Woyke T."/>
            <person name="Ryan C.M."/>
            <person name="Banfield J.F."/>
        </authorList>
    </citation>
    <scope>NUCLEOTIDE SEQUENCE [LARGE SCALE GENOMIC DNA]</scope>
</reference>
<dbReference type="Gene3D" id="1.10.287.1260">
    <property type="match status" value="2"/>
</dbReference>
<feature type="transmembrane region" description="Helical" evidence="1">
    <location>
        <begin position="81"/>
        <end position="105"/>
    </location>
</feature>
<feature type="transmembrane region" description="Helical" evidence="1">
    <location>
        <begin position="117"/>
        <end position="138"/>
    </location>
</feature>
<feature type="transmembrane region" description="Helical" evidence="1">
    <location>
        <begin position="28"/>
        <end position="50"/>
    </location>
</feature>
<dbReference type="Pfam" id="PF05552">
    <property type="entry name" value="MS_channel_1st_1"/>
    <property type="match status" value="2"/>
</dbReference>
<accession>A0A2M8LDD2</accession>
<evidence type="ECO:0000313" key="3">
    <source>
        <dbReference type="Proteomes" id="UP000228700"/>
    </source>
</evidence>
<dbReference type="Proteomes" id="UP000228700">
    <property type="component" value="Unassembled WGS sequence"/>
</dbReference>
<dbReference type="EMBL" id="PFEQ01000001">
    <property type="protein sequence ID" value="PJE74618.1"/>
    <property type="molecule type" value="Genomic_DNA"/>
</dbReference>
<comment type="caution">
    <text evidence="2">The sequence shown here is derived from an EMBL/GenBank/DDBJ whole genome shotgun (WGS) entry which is preliminary data.</text>
</comment>
<protein>
    <recommendedName>
        <fullName evidence="4">Small-conductance mechanosensitive ion channel</fullName>
    </recommendedName>
</protein>
<feature type="transmembrane region" description="Helical" evidence="1">
    <location>
        <begin position="159"/>
        <end position="180"/>
    </location>
</feature>
<keyword evidence="1" id="KW-0812">Transmembrane</keyword>